<evidence type="ECO:0000256" key="1">
    <source>
        <dbReference type="ARBA" id="ARBA00022723"/>
    </source>
</evidence>
<dbReference type="PROSITE" id="PS51184">
    <property type="entry name" value="JMJC"/>
    <property type="match status" value="1"/>
</dbReference>
<keyword evidence="3" id="KW-0223">Dioxygenase</keyword>
<dbReference type="GO" id="GO:0051864">
    <property type="term" value="F:histone H3K36 demethylase activity"/>
    <property type="evidence" value="ECO:0007669"/>
    <property type="project" value="TreeGrafter"/>
</dbReference>
<comment type="caution">
    <text evidence="6">The sequence shown here is derived from an EMBL/GenBank/DDBJ whole genome shotgun (WGS) entry which is preliminary data.</text>
</comment>
<keyword evidence="3" id="KW-0560">Oxidoreductase</keyword>
<evidence type="ECO:0000313" key="6">
    <source>
        <dbReference type="EMBL" id="KAG7347837.1"/>
    </source>
</evidence>
<keyword evidence="3" id="KW-0805">Transcription regulation</keyword>
<accession>A0A9K3KQ43</accession>
<dbReference type="GO" id="GO:0032453">
    <property type="term" value="F:histone H3K4 demethylase activity"/>
    <property type="evidence" value="ECO:0007669"/>
    <property type="project" value="TreeGrafter"/>
</dbReference>
<dbReference type="Proteomes" id="UP000693970">
    <property type="component" value="Unassembled WGS sequence"/>
</dbReference>
<gene>
    <name evidence="6" type="ORF">IV203_016542</name>
</gene>
<dbReference type="Pfam" id="PF08007">
    <property type="entry name" value="JmjC_2"/>
    <property type="match status" value="1"/>
</dbReference>
<dbReference type="OrthoDB" id="425950at2759"/>
<feature type="chain" id="PRO_5039917425" description="Bifunctional lysine-specific demethylase and histidyl-hydroxylase" evidence="4">
    <location>
        <begin position="24"/>
        <end position="596"/>
    </location>
</feature>
<dbReference type="PANTHER" id="PTHR13096">
    <property type="entry name" value="MINA53 MYC INDUCED NUCLEAR ANTIGEN"/>
    <property type="match status" value="1"/>
</dbReference>
<keyword evidence="3" id="KW-0539">Nucleus</keyword>
<feature type="signal peptide" evidence="4">
    <location>
        <begin position="1"/>
        <end position="23"/>
    </location>
</feature>
<comment type="function">
    <text evidence="3">Oxygenase that can act as both a histone lysine demethylase and a ribosomal histidine hydroxylase.</text>
</comment>
<keyword evidence="3" id="KW-0804">Transcription</keyword>
<protein>
    <recommendedName>
        <fullName evidence="3">Bifunctional lysine-specific demethylase and histidyl-hydroxylase</fullName>
        <ecNumber evidence="3">1.14.11.-</ecNumber>
    </recommendedName>
</protein>
<dbReference type="EMBL" id="JAGRRH010000020">
    <property type="protein sequence ID" value="KAG7347837.1"/>
    <property type="molecule type" value="Genomic_DNA"/>
</dbReference>
<feature type="domain" description="JmjC" evidence="5">
    <location>
        <begin position="261"/>
        <end position="403"/>
    </location>
</feature>
<keyword evidence="7" id="KW-1185">Reference proteome</keyword>
<proteinExistence type="inferred from homology"/>
<dbReference type="GO" id="GO:0005730">
    <property type="term" value="C:nucleolus"/>
    <property type="evidence" value="ECO:0007669"/>
    <property type="project" value="TreeGrafter"/>
</dbReference>
<reference evidence="6" key="1">
    <citation type="journal article" date="2021" name="Sci. Rep.">
        <title>Diploid genomic architecture of Nitzschia inconspicua, an elite biomass production diatom.</title>
        <authorList>
            <person name="Oliver A."/>
            <person name="Podell S."/>
            <person name="Pinowska A."/>
            <person name="Traller J.C."/>
            <person name="Smith S.R."/>
            <person name="McClure R."/>
            <person name="Beliaev A."/>
            <person name="Bohutskyi P."/>
            <person name="Hill E.A."/>
            <person name="Rabines A."/>
            <person name="Zheng H."/>
            <person name="Allen L.Z."/>
            <person name="Kuo A."/>
            <person name="Grigoriev I.V."/>
            <person name="Allen A.E."/>
            <person name="Hazlebeck D."/>
            <person name="Allen E.E."/>
        </authorList>
    </citation>
    <scope>NUCLEOTIDE SEQUENCE</scope>
    <source>
        <strain evidence="6">Hildebrandi</strain>
    </source>
</reference>
<evidence type="ECO:0000256" key="4">
    <source>
        <dbReference type="SAM" id="SignalP"/>
    </source>
</evidence>
<reference evidence="6" key="2">
    <citation type="submission" date="2021-04" db="EMBL/GenBank/DDBJ databases">
        <authorList>
            <person name="Podell S."/>
        </authorList>
    </citation>
    <scope>NUCLEOTIDE SEQUENCE</scope>
    <source>
        <strain evidence="6">Hildebrandi</strain>
    </source>
</reference>
<dbReference type="PANTHER" id="PTHR13096:SF8">
    <property type="entry name" value="RIBOSOMAL OXYGENASE 1"/>
    <property type="match status" value="1"/>
</dbReference>
<sequence length="596" mass="66222">MPKAVSLLSALLYLAVLSDSTGAWRIWGQKGSHMSDGSSFFCCRGGGEAVLTKSSQQLGGGHDGDDHHDGEISDREMRVLQDIDRFMTKTAQTSASVVQENPLVVPIRWEDVEEAINDLTSSTGSHQFVVNEKEPQNSDRATTAWSFLRGLAQSDTFLTEFWHQRPLLIRAAEMPSTSWVDGIFTLEHDLKEGVDNSYIAGHKTADVLRNGTKTDTWLLEPMRPVSSQGRSTASVASTTTSWSDVQDALQGGTIYFNTAGSLWPSLGALCRLVMYAFGLPTNCNVYVTPPGCTVSVPPHTDRQDVLVLQTEGYKRWRIFSPPERQPGGRDPLDRGKQGDVLTIENLGQPLVDTIVGPGDVLYVPVGFPHTTDTLNTNECNGHATNQKASVHLTMGLDTHVWMITMAHLRWALLQRCGLDFKIIFENDDDYWKAIETLPIGFLARRLQSPSVPPGGNCWQSTVESLLQGNGLTDEYLDLVANELEGLLIELEPNRWEMDNSNHGNQKTPLPSRQEMKDCISYMIDTHWKSLLDSQADLSKVDPNPSSKEEAIIKAFQGTQNQDLIMERFAIFCKSEAMAKMYAERRMLAKSKTHGLY</sequence>
<comment type="cofactor">
    <cofactor evidence="3">
        <name>Fe(2+)</name>
        <dbReference type="ChEBI" id="CHEBI:29033"/>
    </cofactor>
    <text evidence="3">Binds 1 Fe(2+) ion per subunit.</text>
</comment>
<evidence type="ECO:0000313" key="7">
    <source>
        <dbReference type="Proteomes" id="UP000693970"/>
    </source>
</evidence>
<dbReference type="InterPro" id="IPR003347">
    <property type="entry name" value="JmjC_dom"/>
</dbReference>
<dbReference type="GO" id="GO:0005506">
    <property type="term" value="F:iron ion binding"/>
    <property type="evidence" value="ECO:0007669"/>
    <property type="project" value="UniProtKB-UniRule"/>
</dbReference>
<name>A0A9K3KQ43_9STRA</name>
<keyword evidence="4" id="KW-0732">Signal</keyword>
<comment type="subcellular location">
    <subcellularLocation>
        <location evidence="3">Nucleus</location>
    </subcellularLocation>
</comment>
<keyword evidence="1 3" id="KW-0479">Metal-binding</keyword>
<dbReference type="InterPro" id="IPR039994">
    <property type="entry name" value="NO66-like"/>
</dbReference>
<organism evidence="6 7">
    <name type="scientific">Nitzschia inconspicua</name>
    <dbReference type="NCBI Taxonomy" id="303405"/>
    <lineage>
        <taxon>Eukaryota</taxon>
        <taxon>Sar</taxon>
        <taxon>Stramenopiles</taxon>
        <taxon>Ochrophyta</taxon>
        <taxon>Bacillariophyta</taxon>
        <taxon>Bacillariophyceae</taxon>
        <taxon>Bacillariophycidae</taxon>
        <taxon>Bacillariales</taxon>
        <taxon>Bacillariaceae</taxon>
        <taxon>Nitzschia</taxon>
    </lineage>
</organism>
<comment type="similarity">
    <text evidence="3">Belongs to the ROX family.</text>
</comment>
<evidence type="ECO:0000256" key="3">
    <source>
        <dbReference type="RuleBase" id="RU366061"/>
    </source>
</evidence>
<evidence type="ECO:0000259" key="5">
    <source>
        <dbReference type="PROSITE" id="PS51184"/>
    </source>
</evidence>
<evidence type="ECO:0000256" key="2">
    <source>
        <dbReference type="ARBA" id="ARBA00023004"/>
    </source>
</evidence>
<dbReference type="EC" id="1.14.11.-" evidence="3"/>
<keyword evidence="2 3" id="KW-0408">Iron</keyword>
<dbReference type="AlphaFoldDB" id="A0A9K3KQ43"/>